<comment type="caution">
    <text evidence="2">The sequence shown here is derived from an EMBL/GenBank/DDBJ whole genome shotgun (WGS) entry which is preliminary data.</text>
</comment>
<evidence type="ECO:0000256" key="1">
    <source>
        <dbReference type="SAM" id="Phobius"/>
    </source>
</evidence>
<reference evidence="2" key="1">
    <citation type="submission" date="2023-10" db="EMBL/GenBank/DDBJ databases">
        <title>Genome assemblies of two species of porcelain crab, Petrolisthes cinctipes and Petrolisthes manimaculis (Anomura: Porcellanidae).</title>
        <authorList>
            <person name="Angst P."/>
        </authorList>
    </citation>
    <scope>NUCLEOTIDE SEQUENCE</scope>
    <source>
        <strain evidence="2">PB745_01</strain>
        <tissue evidence="2">Gill</tissue>
    </source>
</reference>
<keyword evidence="1" id="KW-1133">Transmembrane helix</keyword>
<organism evidence="2 3">
    <name type="scientific">Petrolisthes cinctipes</name>
    <name type="common">Flat porcelain crab</name>
    <dbReference type="NCBI Taxonomy" id="88211"/>
    <lineage>
        <taxon>Eukaryota</taxon>
        <taxon>Metazoa</taxon>
        <taxon>Ecdysozoa</taxon>
        <taxon>Arthropoda</taxon>
        <taxon>Crustacea</taxon>
        <taxon>Multicrustacea</taxon>
        <taxon>Malacostraca</taxon>
        <taxon>Eumalacostraca</taxon>
        <taxon>Eucarida</taxon>
        <taxon>Decapoda</taxon>
        <taxon>Pleocyemata</taxon>
        <taxon>Anomura</taxon>
        <taxon>Galatheoidea</taxon>
        <taxon>Porcellanidae</taxon>
        <taxon>Petrolisthes</taxon>
    </lineage>
</organism>
<sequence length="108" mass="11757">MWTSEWDIQKMQGLPATATATPASASATARDGDYKNSLGLEALAIFAALAFVIRVLVDVAIRIRNGRSLVVSNWDGYSVNLDRLSQVVVAMIDGASLLYNHNNQHHTD</sequence>
<dbReference type="Proteomes" id="UP001286313">
    <property type="component" value="Unassembled WGS sequence"/>
</dbReference>
<gene>
    <name evidence="2" type="ORF">Pcinc_044336</name>
</gene>
<keyword evidence="3" id="KW-1185">Reference proteome</keyword>
<name>A0AAE1EEE6_PETCI</name>
<dbReference type="AlphaFoldDB" id="A0AAE1EEE6"/>
<evidence type="ECO:0000313" key="2">
    <source>
        <dbReference type="EMBL" id="KAK3848892.1"/>
    </source>
</evidence>
<evidence type="ECO:0000313" key="3">
    <source>
        <dbReference type="Proteomes" id="UP001286313"/>
    </source>
</evidence>
<keyword evidence="1" id="KW-0812">Transmembrane</keyword>
<feature type="transmembrane region" description="Helical" evidence="1">
    <location>
        <begin position="38"/>
        <end position="57"/>
    </location>
</feature>
<protein>
    <submittedName>
        <fullName evidence="2">Uncharacterized protein</fullName>
    </submittedName>
</protein>
<proteinExistence type="predicted"/>
<dbReference type="EMBL" id="JAWQEG010009283">
    <property type="protein sequence ID" value="KAK3848892.1"/>
    <property type="molecule type" value="Genomic_DNA"/>
</dbReference>
<keyword evidence="1" id="KW-0472">Membrane</keyword>
<accession>A0AAE1EEE6</accession>